<name>A0ACC1IQ34_9FUNG</name>
<reference evidence="1" key="1">
    <citation type="submission" date="2022-07" db="EMBL/GenBank/DDBJ databases">
        <title>Phylogenomic reconstructions and comparative analyses of Kickxellomycotina fungi.</title>
        <authorList>
            <person name="Reynolds N.K."/>
            <person name="Stajich J.E."/>
            <person name="Barry K."/>
            <person name="Grigoriev I.V."/>
            <person name="Crous P."/>
            <person name="Smith M.E."/>
        </authorList>
    </citation>
    <scope>NUCLEOTIDE SEQUENCE</scope>
    <source>
        <strain evidence="1">Benny 63K</strain>
    </source>
</reference>
<evidence type="ECO:0000313" key="2">
    <source>
        <dbReference type="Proteomes" id="UP001150581"/>
    </source>
</evidence>
<protein>
    <submittedName>
        <fullName evidence="1">Uncharacterized protein</fullName>
    </submittedName>
</protein>
<dbReference type="EMBL" id="JANBPG010000215">
    <property type="protein sequence ID" value="KAJ1898715.1"/>
    <property type="molecule type" value="Genomic_DNA"/>
</dbReference>
<dbReference type="Proteomes" id="UP001150581">
    <property type="component" value="Unassembled WGS sequence"/>
</dbReference>
<keyword evidence="2" id="KW-1185">Reference proteome</keyword>
<organism evidence="1 2">
    <name type="scientific">Kickxella alabastrina</name>
    <dbReference type="NCBI Taxonomy" id="61397"/>
    <lineage>
        <taxon>Eukaryota</taxon>
        <taxon>Fungi</taxon>
        <taxon>Fungi incertae sedis</taxon>
        <taxon>Zoopagomycota</taxon>
        <taxon>Kickxellomycotina</taxon>
        <taxon>Kickxellomycetes</taxon>
        <taxon>Kickxellales</taxon>
        <taxon>Kickxellaceae</taxon>
        <taxon>Kickxella</taxon>
    </lineage>
</organism>
<evidence type="ECO:0000313" key="1">
    <source>
        <dbReference type="EMBL" id="KAJ1898715.1"/>
    </source>
</evidence>
<sequence length="161" mass="18551">MRLDPRDKADAIIMVITAVIYSLDFVAVLYLLWNRKYPPLKAKNPLIMVLVKFANIIWFSGDLQTSGHIPLANTPMVKCKAFGIWIRFMTGVCLQNSVATMQTYGLYRIFTRFLPYYRLGLYLLFTIYCLCLIAFETAVQVLKPSITAYYVALLDLCNYHL</sequence>
<gene>
    <name evidence="1" type="ORF">LPJ66_002574</name>
</gene>
<comment type="caution">
    <text evidence="1">The sequence shown here is derived from an EMBL/GenBank/DDBJ whole genome shotgun (WGS) entry which is preliminary data.</text>
</comment>
<accession>A0ACC1IQ34</accession>
<proteinExistence type="predicted"/>